<gene>
    <name evidence="1" type="ORF">DCHRY22_LOCUS4569</name>
</gene>
<dbReference type="EMBL" id="CAKASE010000049">
    <property type="protein sequence ID" value="CAG9563431.1"/>
    <property type="molecule type" value="Genomic_DNA"/>
</dbReference>
<sequence length="67" mass="7434">AEKTFNEICISPQTNNKVGKDAFCISTDGWGKKNGEKNLNAKETGDNRGERCNQHLISQVLNSLPRD</sequence>
<reference evidence="1" key="1">
    <citation type="submission" date="2021-09" db="EMBL/GenBank/DDBJ databases">
        <authorList>
            <person name="Martin H S."/>
        </authorList>
    </citation>
    <scope>NUCLEOTIDE SEQUENCE</scope>
</reference>
<organism evidence="1 2">
    <name type="scientific">Danaus chrysippus</name>
    <name type="common">African queen</name>
    <dbReference type="NCBI Taxonomy" id="151541"/>
    <lineage>
        <taxon>Eukaryota</taxon>
        <taxon>Metazoa</taxon>
        <taxon>Ecdysozoa</taxon>
        <taxon>Arthropoda</taxon>
        <taxon>Hexapoda</taxon>
        <taxon>Insecta</taxon>
        <taxon>Pterygota</taxon>
        <taxon>Neoptera</taxon>
        <taxon>Endopterygota</taxon>
        <taxon>Lepidoptera</taxon>
        <taxon>Glossata</taxon>
        <taxon>Ditrysia</taxon>
        <taxon>Papilionoidea</taxon>
        <taxon>Nymphalidae</taxon>
        <taxon>Danainae</taxon>
        <taxon>Danaini</taxon>
        <taxon>Danaina</taxon>
        <taxon>Danaus</taxon>
        <taxon>Anosia</taxon>
    </lineage>
</organism>
<protein>
    <submittedName>
        <fullName evidence="1">(African queen) hypothetical protein</fullName>
    </submittedName>
</protein>
<keyword evidence="2" id="KW-1185">Reference proteome</keyword>
<accession>A0A8J2QPC8</accession>
<evidence type="ECO:0000313" key="2">
    <source>
        <dbReference type="Proteomes" id="UP000789524"/>
    </source>
</evidence>
<dbReference type="AlphaFoldDB" id="A0A8J2QPC8"/>
<dbReference type="Proteomes" id="UP000789524">
    <property type="component" value="Unassembled WGS sequence"/>
</dbReference>
<name>A0A8J2QPC8_9NEOP</name>
<proteinExistence type="predicted"/>
<comment type="caution">
    <text evidence="1">The sequence shown here is derived from an EMBL/GenBank/DDBJ whole genome shotgun (WGS) entry which is preliminary data.</text>
</comment>
<evidence type="ECO:0000313" key="1">
    <source>
        <dbReference type="EMBL" id="CAG9563431.1"/>
    </source>
</evidence>
<feature type="non-terminal residue" evidence="1">
    <location>
        <position position="1"/>
    </location>
</feature>